<evidence type="ECO:0000313" key="9">
    <source>
        <dbReference type="Proteomes" id="UP000228533"/>
    </source>
</evidence>
<evidence type="ECO:0008006" key="10">
    <source>
        <dbReference type="Google" id="ProtNLM"/>
    </source>
</evidence>
<dbReference type="AlphaFoldDB" id="A0A2M6WSU4"/>
<feature type="transmembrane region" description="Helical" evidence="7">
    <location>
        <begin position="316"/>
        <end position="337"/>
    </location>
</feature>
<name>A0A2M6WSU4_9BACT</name>
<feature type="transmembrane region" description="Helical" evidence="7">
    <location>
        <begin position="48"/>
        <end position="69"/>
    </location>
</feature>
<reference evidence="9" key="1">
    <citation type="submission" date="2017-09" db="EMBL/GenBank/DDBJ databases">
        <title>Depth-based differentiation of microbial function through sediment-hosted aquifers and enrichment of novel symbionts in the deep terrestrial subsurface.</title>
        <authorList>
            <person name="Probst A.J."/>
            <person name="Ladd B."/>
            <person name="Jarett J.K."/>
            <person name="Geller-Mcgrath D.E."/>
            <person name="Sieber C.M.K."/>
            <person name="Emerson J.B."/>
            <person name="Anantharaman K."/>
            <person name="Thomas B.C."/>
            <person name="Malmstrom R."/>
            <person name="Stieglmeier M."/>
            <person name="Klingl A."/>
            <person name="Woyke T."/>
            <person name="Ryan C.M."/>
            <person name="Banfield J.F."/>
        </authorList>
    </citation>
    <scope>NUCLEOTIDE SEQUENCE [LARGE SCALE GENOMIC DNA]</scope>
</reference>
<feature type="transmembrane region" description="Helical" evidence="7">
    <location>
        <begin position="75"/>
        <end position="95"/>
    </location>
</feature>
<dbReference type="PANTHER" id="PTHR22926">
    <property type="entry name" value="PHOSPHO-N-ACETYLMURAMOYL-PENTAPEPTIDE-TRANSFERASE"/>
    <property type="match status" value="1"/>
</dbReference>
<feature type="transmembrane region" description="Helical" evidence="7">
    <location>
        <begin position="107"/>
        <end position="124"/>
    </location>
</feature>
<keyword evidence="5 7" id="KW-1133">Transmembrane helix</keyword>
<evidence type="ECO:0000256" key="4">
    <source>
        <dbReference type="ARBA" id="ARBA00022692"/>
    </source>
</evidence>
<dbReference type="GO" id="GO:0009103">
    <property type="term" value="P:lipopolysaccharide biosynthetic process"/>
    <property type="evidence" value="ECO:0007669"/>
    <property type="project" value="TreeGrafter"/>
</dbReference>
<sequence length="344" mass="37439">MIITYIVGSLLSFLLAAVLTVGIEKLAWHYKLLDWPRERHAHSKPTPLAGGVAIFLSTVIVLILSYRYVSAGNLTMYHWLGVLAGGGILVLGGVLDDKYELSPMKQLAFPLLAILAVLAGGVNIEKITNPFGGFVYLSDWLSALIISLWLLGMMYTTKLLDGVDGLVSGVGVIGALIIFLFTITTRWYQPDIAWVALIFAGAVAGFWLRNWAPAKIFLGESGSLLIGFVLGVLSIISGGKIALALLIMGVPILDVAWTIIRRLWAGSNPFRSSDRKHLHYRLMDVGLSPQQTSLVFYVFALFFGLSALFLQSKGKLSALGLLLLVAAGLIIGLNWLLDKKRQKS</sequence>
<feature type="transmembrane region" description="Helical" evidence="7">
    <location>
        <begin position="192"/>
        <end position="209"/>
    </location>
</feature>
<keyword evidence="6 7" id="KW-0472">Membrane</keyword>
<dbReference type="PANTHER" id="PTHR22926:SF3">
    <property type="entry name" value="UNDECAPRENYL-PHOSPHATE ALPHA-N-ACETYLGLUCOSAMINYL 1-PHOSPHATE TRANSFERASE"/>
    <property type="match status" value="1"/>
</dbReference>
<evidence type="ECO:0000256" key="1">
    <source>
        <dbReference type="ARBA" id="ARBA00004651"/>
    </source>
</evidence>
<evidence type="ECO:0000256" key="7">
    <source>
        <dbReference type="SAM" id="Phobius"/>
    </source>
</evidence>
<feature type="transmembrane region" description="Helical" evidence="7">
    <location>
        <begin position="163"/>
        <end position="186"/>
    </location>
</feature>
<dbReference type="Proteomes" id="UP000228533">
    <property type="component" value="Unassembled WGS sequence"/>
</dbReference>
<keyword evidence="4 7" id="KW-0812">Transmembrane</keyword>
<dbReference type="GO" id="GO:0016780">
    <property type="term" value="F:phosphotransferase activity, for other substituted phosphate groups"/>
    <property type="evidence" value="ECO:0007669"/>
    <property type="project" value="InterPro"/>
</dbReference>
<evidence type="ECO:0000313" key="8">
    <source>
        <dbReference type="EMBL" id="PIT95786.1"/>
    </source>
</evidence>
<feature type="transmembrane region" description="Helical" evidence="7">
    <location>
        <begin position="130"/>
        <end position="151"/>
    </location>
</feature>
<evidence type="ECO:0000256" key="5">
    <source>
        <dbReference type="ARBA" id="ARBA00022989"/>
    </source>
</evidence>
<proteinExistence type="predicted"/>
<feature type="transmembrane region" description="Helical" evidence="7">
    <location>
        <begin position="242"/>
        <end position="264"/>
    </location>
</feature>
<dbReference type="GO" id="GO:0044038">
    <property type="term" value="P:cell wall macromolecule biosynthetic process"/>
    <property type="evidence" value="ECO:0007669"/>
    <property type="project" value="TreeGrafter"/>
</dbReference>
<dbReference type="EMBL" id="PFAM01000023">
    <property type="protein sequence ID" value="PIT95786.1"/>
    <property type="molecule type" value="Genomic_DNA"/>
</dbReference>
<gene>
    <name evidence="8" type="ORF">COT94_04340</name>
</gene>
<evidence type="ECO:0000256" key="2">
    <source>
        <dbReference type="ARBA" id="ARBA00022475"/>
    </source>
</evidence>
<feature type="transmembrane region" description="Helical" evidence="7">
    <location>
        <begin position="6"/>
        <end position="27"/>
    </location>
</feature>
<evidence type="ECO:0000256" key="6">
    <source>
        <dbReference type="ARBA" id="ARBA00023136"/>
    </source>
</evidence>
<dbReference type="Pfam" id="PF00953">
    <property type="entry name" value="Glycos_transf_4"/>
    <property type="match status" value="1"/>
</dbReference>
<evidence type="ECO:0000256" key="3">
    <source>
        <dbReference type="ARBA" id="ARBA00022679"/>
    </source>
</evidence>
<keyword evidence="2" id="KW-1003">Cell membrane</keyword>
<feature type="transmembrane region" description="Helical" evidence="7">
    <location>
        <begin position="216"/>
        <end position="236"/>
    </location>
</feature>
<keyword evidence="3" id="KW-0808">Transferase</keyword>
<dbReference type="GO" id="GO:0005886">
    <property type="term" value="C:plasma membrane"/>
    <property type="evidence" value="ECO:0007669"/>
    <property type="project" value="UniProtKB-SubCell"/>
</dbReference>
<dbReference type="GO" id="GO:0071555">
    <property type="term" value="P:cell wall organization"/>
    <property type="evidence" value="ECO:0007669"/>
    <property type="project" value="TreeGrafter"/>
</dbReference>
<feature type="transmembrane region" description="Helical" evidence="7">
    <location>
        <begin position="285"/>
        <end position="310"/>
    </location>
</feature>
<accession>A0A2M6WSU4</accession>
<comment type="subcellular location">
    <subcellularLocation>
        <location evidence="1">Cell membrane</location>
        <topology evidence="1">Multi-pass membrane protein</topology>
    </subcellularLocation>
</comment>
<dbReference type="CDD" id="cd06853">
    <property type="entry name" value="GT_WecA_like"/>
    <property type="match status" value="1"/>
</dbReference>
<dbReference type="InterPro" id="IPR000715">
    <property type="entry name" value="Glycosyl_transferase_4"/>
</dbReference>
<protein>
    <recommendedName>
        <fullName evidence="10">Undecaprenyl-phosphate alpha-N-acetylglucosaminyl 1-phosphate transferase</fullName>
    </recommendedName>
</protein>
<comment type="caution">
    <text evidence="8">The sequence shown here is derived from an EMBL/GenBank/DDBJ whole genome shotgun (WGS) entry which is preliminary data.</text>
</comment>
<organism evidence="8 9">
    <name type="scientific">Candidatus Falkowbacteria bacterium CG10_big_fil_rev_8_21_14_0_10_37_14</name>
    <dbReference type="NCBI Taxonomy" id="1974561"/>
    <lineage>
        <taxon>Bacteria</taxon>
        <taxon>Candidatus Falkowiibacteriota</taxon>
    </lineage>
</organism>